<dbReference type="RefSeq" id="WP_150587287.1">
    <property type="nucleotide sequence ID" value="NZ_CABPSE010000031.1"/>
</dbReference>
<accession>A0A5E4Z447</accession>
<evidence type="ECO:0000313" key="1">
    <source>
        <dbReference type="EMBL" id="VVE55944.1"/>
    </source>
</evidence>
<dbReference type="Proteomes" id="UP000383971">
    <property type="component" value="Unassembled WGS sequence"/>
</dbReference>
<gene>
    <name evidence="1" type="ORF">PCO31111_05079</name>
</gene>
<protein>
    <submittedName>
        <fullName evidence="1">Uncharacterized protein</fullName>
    </submittedName>
</protein>
<organism evidence="1 2">
    <name type="scientific">Pandoraea communis</name>
    <dbReference type="NCBI Taxonomy" id="2508297"/>
    <lineage>
        <taxon>Bacteria</taxon>
        <taxon>Pseudomonadati</taxon>
        <taxon>Pseudomonadota</taxon>
        <taxon>Betaproteobacteria</taxon>
        <taxon>Burkholderiales</taxon>
        <taxon>Burkholderiaceae</taxon>
        <taxon>Pandoraea</taxon>
    </lineage>
</organism>
<reference evidence="1 2" key="1">
    <citation type="submission" date="2019-08" db="EMBL/GenBank/DDBJ databases">
        <authorList>
            <person name="Peeters C."/>
        </authorList>
    </citation>
    <scope>NUCLEOTIDE SEQUENCE [LARGE SCALE GENOMIC DNA]</scope>
    <source>
        <strain evidence="1 2">LMG 31111</strain>
    </source>
</reference>
<name>A0A5E4Z447_9BURK</name>
<sequence>MKGFALDIAIAPKAQRPFPDREILWGSQEGGQNRFPTSTAAWERKYSSDPIPLQKFGEAVTGAQERVWIVDEYLLMPGKGSPTDRIDKILTWLPLWLAASDIRLLTKRHQEVGEDDLEKFQQRARAISNHVARREKECRIEIRTHLKQDCDFIHDRFAVVDDELWHFGGTAGGFHAAVSAASRGWRAADHGAFDFFEEIWNAGVRK</sequence>
<evidence type="ECO:0000313" key="2">
    <source>
        <dbReference type="Proteomes" id="UP000383971"/>
    </source>
</evidence>
<dbReference type="EMBL" id="CABPSE010000031">
    <property type="protein sequence ID" value="VVE55944.1"/>
    <property type="molecule type" value="Genomic_DNA"/>
</dbReference>
<proteinExistence type="predicted"/>
<keyword evidence="2" id="KW-1185">Reference proteome</keyword>
<dbReference type="AlphaFoldDB" id="A0A5E4Z447"/>